<protein>
    <submittedName>
        <fullName evidence="2">Uncharacterized protein</fullName>
    </submittedName>
</protein>
<reference evidence="1 3" key="1">
    <citation type="journal article" date="2017" name="Nature">
        <title>The sunflower genome provides insights into oil metabolism, flowering and Asterid evolution.</title>
        <authorList>
            <person name="Badouin H."/>
            <person name="Gouzy J."/>
            <person name="Grassa C.J."/>
            <person name="Murat F."/>
            <person name="Staton S.E."/>
            <person name="Cottret L."/>
            <person name="Lelandais-Briere C."/>
            <person name="Owens G.L."/>
            <person name="Carrere S."/>
            <person name="Mayjonade B."/>
            <person name="Legrand L."/>
            <person name="Gill N."/>
            <person name="Kane N.C."/>
            <person name="Bowers J.E."/>
            <person name="Hubner S."/>
            <person name="Bellec A."/>
            <person name="Berard A."/>
            <person name="Berges H."/>
            <person name="Blanchet N."/>
            <person name="Boniface M.C."/>
            <person name="Brunel D."/>
            <person name="Catrice O."/>
            <person name="Chaidir N."/>
            <person name="Claudel C."/>
            <person name="Donnadieu C."/>
            <person name="Faraut T."/>
            <person name="Fievet G."/>
            <person name="Helmstetter N."/>
            <person name="King M."/>
            <person name="Knapp S.J."/>
            <person name="Lai Z."/>
            <person name="Le Paslier M.C."/>
            <person name="Lippi Y."/>
            <person name="Lorenzon L."/>
            <person name="Mandel J.R."/>
            <person name="Marage G."/>
            <person name="Marchand G."/>
            <person name="Marquand E."/>
            <person name="Bret-Mestries E."/>
            <person name="Morien E."/>
            <person name="Nambeesan S."/>
            <person name="Nguyen T."/>
            <person name="Pegot-Espagnet P."/>
            <person name="Pouilly N."/>
            <person name="Raftis F."/>
            <person name="Sallet E."/>
            <person name="Schiex T."/>
            <person name="Thomas J."/>
            <person name="Vandecasteele C."/>
            <person name="Vares D."/>
            <person name="Vear F."/>
            <person name="Vautrin S."/>
            <person name="Crespi M."/>
            <person name="Mangin B."/>
            <person name="Burke J.M."/>
            <person name="Salse J."/>
            <person name="Munos S."/>
            <person name="Vincourt P."/>
            <person name="Rieseberg L.H."/>
            <person name="Langlade N.B."/>
        </authorList>
    </citation>
    <scope>NUCLEOTIDE SEQUENCE [LARGE SCALE GENOMIC DNA]</scope>
    <source>
        <strain evidence="3">cv. SF193</strain>
        <tissue evidence="1">Leaves</tissue>
    </source>
</reference>
<name>A0A251U8Q7_HELAN</name>
<dbReference type="InParanoid" id="A0A251U8Q7"/>
<accession>A0A251U8Q7</accession>
<evidence type="ECO:0000313" key="1">
    <source>
        <dbReference type="EMBL" id="KAF5797255.1"/>
    </source>
</evidence>
<organism evidence="2 3">
    <name type="scientific">Helianthus annuus</name>
    <name type="common">Common sunflower</name>
    <dbReference type="NCBI Taxonomy" id="4232"/>
    <lineage>
        <taxon>Eukaryota</taxon>
        <taxon>Viridiplantae</taxon>
        <taxon>Streptophyta</taxon>
        <taxon>Embryophyta</taxon>
        <taxon>Tracheophyta</taxon>
        <taxon>Spermatophyta</taxon>
        <taxon>Magnoliopsida</taxon>
        <taxon>eudicotyledons</taxon>
        <taxon>Gunneridae</taxon>
        <taxon>Pentapetalae</taxon>
        <taxon>asterids</taxon>
        <taxon>campanulids</taxon>
        <taxon>Asterales</taxon>
        <taxon>Asteraceae</taxon>
        <taxon>Asteroideae</taxon>
        <taxon>Heliantheae alliance</taxon>
        <taxon>Heliantheae</taxon>
        <taxon>Helianthus</taxon>
    </lineage>
</organism>
<proteinExistence type="predicted"/>
<dbReference type="Proteomes" id="UP000215914">
    <property type="component" value="Chromosome 8"/>
</dbReference>
<keyword evidence="3" id="KW-1185">Reference proteome</keyword>
<reference evidence="1" key="3">
    <citation type="submission" date="2020-06" db="EMBL/GenBank/DDBJ databases">
        <title>Helianthus annuus Genome sequencing and assembly Release 2.</title>
        <authorList>
            <person name="Gouzy J."/>
            <person name="Langlade N."/>
            <person name="Munos S."/>
        </authorList>
    </citation>
    <scope>NUCLEOTIDE SEQUENCE</scope>
    <source>
        <tissue evidence="1">Leaves</tissue>
    </source>
</reference>
<dbReference type="EMBL" id="CM007897">
    <property type="protein sequence ID" value="OTG19728.1"/>
    <property type="molecule type" value="Genomic_DNA"/>
</dbReference>
<sequence length="72" mass="8542">MVYEAEYGIYDDALRFYYTKLRLGSLPKDYYANQLKKWKMMLRGGDYGLCDCCRNRVVVHHQILEESDQIGP</sequence>
<gene>
    <name evidence="2" type="ORF">HannXRQ_Chr08g0237321</name>
    <name evidence="1" type="ORF">HanXRQr2_Chr08g0361451</name>
</gene>
<reference evidence="2" key="2">
    <citation type="submission" date="2017-02" db="EMBL/GenBank/DDBJ databases">
        <title>Sunflower complete genome.</title>
        <authorList>
            <person name="Langlade N."/>
            <person name="Munos S."/>
        </authorList>
    </citation>
    <scope>NUCLEOTIDE SEQUENCE [LARGE SCALE GENOMIC DNA]</scope>
    <source>
        <tissue evidence="2">Leaves</tissue>
    </source>
</reference>
<dbReference type="AlphaFoldDB" id="A0A251U8Q7"/>
<evidence type="ECO:0000313" key="2">
    <source>
        <dbReference type="EMBL" id="OTG19728.1"/>
    </source>
</evidence>
<dbReference type="EMBL" id="MNCJ02000323">
    <property type="protein sequence ID" value="KAF5797255.1"/>
    <property type="molecule type" value="Genomic_DNA"/>
</dbReference>
<evidence type="ECO:0000313" key="3">
    <source>
        <dbReference type="Proteomes" id="UP000215914"/>
    </source>
</evidence>
<dbReference type="Gramene" id="mRNA:HanXRQr2_Chr08g0361451">
    <property type="protein sequence ID" value="mRNA:HanXRQr2_Chr08g0361451"/>
    <property type="gene ID" value="HanXRQr2_Chr08g0361451"/>
</dbReference>